<dbReference type="GO" id="GO:0016757">
    <property type="term" value="F:glycosyltransferase activity"/>
    <property type="evidence" value="ECO:0007669"/>
    <property type="project" value="TreeGrafter"/>
</dbReference>
<keyword evidence="1" id="KW-0808">Transferase</keyword>
<organism evidence="1 2">
    <name type="scientific">Fimbriiglobus ruber</name>
    <dbReference type="NCBI Taxonomy" id="1908690"/>
    <lineage>
        <taxon>Bacteria</taxon>
        <taxon>Pseudomonadati</taxon>
        <taxon>Planctomycetota</taxon>
        <taxon>Planctomycetia</taxon>
        <taxon>Gemmatales</taxon>
        <taxon>Gemmataceae</taxon>
        <taxon>Fimbriiglobus</taxon>
    </lineage>
</organism>
<dbReference type="NCBIfam" id="TIGR03087">
    <property type="entry name" value="stp1"/>
    <property type="match status" value="1"/>
</dbReference>
<gene>
    <name evidence="1" type="ORF">FRUB_01213</name>
</gene>
<dbReference type="InterPro" id="IPR017521">
    <property type="entry name" value="Sugar_tfrase_PEP-CTERM_Stp1"/>
</dbReference>
<protein>
    <submittedName>
        <fullName evidence="1">Glycosyltransferase</fullName>
    </submittedName>
</protein>
<dbReference type="RefSeq" id="WP_088252607.1">
    <property type="nucleotide sequence ID" value="NZ_NIDE01000001.1"/>
</dbReference>
<dbReference type="Pfam" id="PF13692">
    <property type="entry name" value="Glyco_trans_1_4"/>
    <property type="match status" value="1"/>
</dbReference>
<dbReference type="Proteomes" id="UP000214646">
    <property type="component" value="Unassembled WGS sequence"/>
</dbReference>
<dbReference type="SUPFAM" id="SSF53756">
    <property type="entry name" value="UDP-Glycosyltransferase/glycogen phosphorylase"/>
    <property type="match status" value="1"/>
</dbReference>
<reference evidence="2" key="1">
    <citation type="submission" date="2017-06" db="EMBL/GenBank/DDBJ databases">
        <title>Genome analysis of Fimbriiglobus ruber SP5, the first member of the order Planctomycetales with confirmed chitinolytic capability.</title>
        <authorList>
            <person name="Ravin N.V."/>
            <person name="Rakitin A.L."/>
            <person name="Ivanova A.A."/>
            <person name="Beletsky A.V."/>
            <person name="Kulichevskaya I.S."/>
            <person name="Mardanov A.V."/>
            <person name="Dedysh S.N."/>
        </authorList>
    </citation>
    <scope>NUCLEOTIDE SEQUENCE [LARGE SCALE GENOMIC DNA]</scope>
    <source>
        <strain evidence="2">SP5</strain>
    </source>
</reference>
<sequence length="422" mass="45646">MSLGDVAHVPTTDRVLYITHRVPFPPDKGDRIRNYHVLRQLAARVPVRLLALADEPVPAETRGVLGEMCERVAIVPVGRFAKLARAGLSVLGGGSLTEGAFRVPAADRILREWVGEVAFRAAVVSTSGLAPYLRRSGLDRVPGFVDLVDVDSQKWFDYAAATNGPKRRLYRFEGRRVRALERGLPRWTSGVGLVSAAEAAVYESFAGSGTALVATNGVDLDYFRPTPDVPEVPACAFVGAMDYLPNVDAAAWFVANVWPLIRAHHPAAEFWIIGRKPVPAVQRLSAVPGVVVVGQVPDVRPHVAKAAVCVTPMRLSRGLQNKVLEALAMSKAVVAAPPALAALRTEVGTHLLSATTPDEWASVVGRLFDSPDRRRELGAAGRQFVEEHHHWDRCLRPLLDRVCGGRESSKVDAKILESAACG</sequence>
<evidence type="ECO:0000313" key="1">
    <source>
        <dbReference type="EMBL" id="OWK47514.1"/>
    </source>
</evidence>
<dbReference type="Gene3D" id="3.40.50.2000">
    <property type="entry name" value="Glycogen Phosphorylase B"/>
    <property type="match status" value="1"/>
</dbReference>
<evidence type="ECO:0000313" key="2">
    <source>
        <dbReference type="Proteomes" id="UP000214646"/>
    </source>
</evidence>
<dbReference type="PANTHER" id="PTHR12526">
    <property type="entry name" value="GLYCOSYLTRANSFERASE"/>
    <property type="match status" value="1"/>
</dbReference>
<accession>A0A225E6X9</accession>
<dbReference type="OrthoDB" id="9807209at2"/>
<comment type="caution">
    <text evidence="1">The sequence shown here is derived from an EMBL/GenBank/DDBJ whole genome shotgun (WGS) entry which is preliminary data.</text>
</comment>
<dbReference type="PANTHER" id="PTHR12526:SF600">
    <property type="entry name" value="GLYCOSYL TRANSFERASE GROUP 1"/>
    <property type="match status" value="1"/>
</dbReference>
<proteinExistence type="predicted"/>
<dbReference type="AlphaFoldDB" id="A0A225E6X9"/>
<dbReference type="EMBL" id="NIDE01000001">
    <property type="protein sequence ID" value="OWK47514.1"/>
    <property type="molecule type" value="Genomic_DNA"/>
</dbReference>
<keyword evidence="2" id="KW-1185">Reference proteome</keyword>
<name>A0A225E6X9_9BACT</name>